<evidence type="ECO:0000256" key="6">
    <source>
        <dbReference type="ARBA" id="ARBA00023136"/>
    </source>
</evidence>
<feature type="domain" description="Solute-binding protein family 3/N-terminal" evidence="12">
    <location>
        <begin position="39"/>
        <end position="368"/>
    </location>
</feature>
<evidence type="ECO:0000256" key="1">
    <source>
        <dbReference type="ARBA" id="ARBA00004141"/>
    </source>
</evidence>
<keyword evidence="3 10" id="KW-0812">Transmembrane</keyword>
<feature type="transmembrane region" description="Helical" evidence="10">
    <location>
        <begin position="152"/>
        <end position="171"/>
    </location>
</feature>
<evidence type="ECO:0000313" key="15">
    <source>
        <dbReference type="Proteomes" id="UP000199347"/>
    </source>
</evidence>
<evidence type="ECO:0000256" key="10">
    <source>
        <dbReference type="SAM" id="Phobius"/>
    </source>
</evidence>
<dbReference type="STRING" id="1120955.SAMN03080610_03463"/>
<dbReference type="InterPro" id="IPR001638">
    <property type="entry name" value="Solute-binding_3/MltF_N"/>
</dbReference>
<dbReference type="Gene3D" id="3.40.190.10">
    <property type="entry name" value="Periplasmic binding protein-like II"/>
    <property type="match status" value="3"/>
</dbReference>
<dbReference type="SMART" id="SM00062">
    <property type="entry name" value="PBPb"/>
    <property type="match status" value="1"/>
</dbReference>
<evidence type="ECO:0000256" key="3">
    <source>
        <dbReference type="ARBA" id="ARBA00022692"/>
    </source>
</evidence>
<dbReference type="EMBL" id="FMVW01000011">
    <property type="protein sequence ID" value="SCZ45682.1"/>
    <property type="molecule type" value="Genomic_DNA"/>
</dbReference>
<keyword evidence="2" id="KW-0813">Transport</keyword>
<keyword evidence="9" id="KW-0407">Ion channel</keyword>
<dbReference type="GO" id="GO:0016020">
    <property type="term" value="C:membrane"/>
    <property type="evidence" value="ECO:0007669"/>
    <property type="project" value="UniProtKB-SubCell"/>
</dbReference>
<evidence type="ECO:0000256" key="5">
    <source>
        <dbReference type="ARBA" id="ARBA00023065"/>
    </source>
</evidence>
<feature type="chain" id="PRO_5011596895" evidence="11">
    <location>
        <begin position="18"/>
        <end position="370"/>
    </location>
</feature>
<dbReference type="SUPFAM" id="SSF81324">
    <property type="entry name" value="Voltage-gated potassium channels"/>
    <property type="match status" value="1"/>
</dbReference>
<proteinExistence type="predicted"/>
<dbReference type="Pfam" id="PF00497">
    <property type="entry name" value="SBP_bac_3"/>
    <property type="match status" value="1"/>
</dbReference>
<feature type="signal peptide" evidence="11">
    <location>
        <begin position="1"/>
        <end position="17"/>
    </location>
</feature>
<dbReference type="AlphaFoldDB" id="A0A1G5P7Z3"/>
<dbReference type="SMART" id="SM00079">
    <property type="entry name" value="PBPe"/>
    <property type="match status" value="1"/>
</dbReference>
<keyword evidence="15" id="KW-1185">Reference proteome</keyword>
<dbReference type="InterPro" id="IPR015683">
    <property type="entry name" value="Ionotropic_Glu_rcpt"/>
</dbReference>
<keyword evidence="7" id="KW-0675">Receptor</keyword>
<name>A0A1G5P7Z3_AFIMA</name>
<reference evidence="14 15" key="1">
    <citation type="submission" date="2016-10" db="EMBL/GenBank/DDBJ databases">
        <authorList>
            <person name="de Groot N.N."/>
        </authorList>
    </citation>
    <scope>NUCLEOTIDE SEQUENCE [LARGE SCALE GENOMIC DNA]</scope>
    <source>
        <strain evidence="14 15">DSM 2698</strain>
    </source>
</reference>
<keyword evidence="11" id="KW-0732">Signal</keyword>
<evidence type="ECO:0000256" key="2">
    <source>
        <dbReference type="ARBA" id="ARBA00022448"/>
    </source>
</evidence>
<evidence type="ECO:0000259" key="13">
    <source>
        <dbReference type="SMART" id="SM00079"/>
    </source>
</evidence>
<protein>
    <submittedName>
        <fullName evidence="14">Extracellular solute-binding protein, family 3</fullName>
    </submittedName>
</protein>
<keyword evidence="4 10" id="KW-1133">Transmembrane helix</keyword>
<dbReference type="InterPro" id="IPR001320">
    <property type="entry name" value="Iontro_rcpt_C"/>
</dbReference>
<dbReference type="SUPFAM" id="SSF53850">
    <property type="entry name" value="Periplasmic binding protein-like II"/>
    <property type="match status" value="1"/>
</dbReference>
<comment type="subcellular location">
    <subcellularLocation>
        <location evidence="1">Membrane</location>
        <topology evidence="1">Multi-pass membrane protein</topology>
    </subcellularLocation>
</comment>
<dbReference type="Proteomes" id="UP000199347">
    <property type="component" value="Unassembled WGS sequence"/>
</dbReference>
<keyword evidence="6 10" id="KW-0472">Membrane</keyword>
<feature type="domain" description="Ionotropic glutamate receptor C-terminal" evidence="13">
    <location>
        <begin position="39"/>
        <end position="367"/>
    </location>
</feature>
<evidence type="ECO:0000256" key="4">
    <source>
        <dbReference type="ARBA" id="ARBA00022989"/>
    </source>
</evidence>
<feature type="transmembrane region" description="Helical" evidence="10">
    <location>
        <begin position="211"/>
        <end position="231"/>
    </location>
</feature>
<gene>
    <name evidence="14" type="ORF">SAMN03080610_03463</name>
</gene>
<evidence type="ECO:0000256" key="11">
    <source>
        <dbReference type="SAM" id="SignalP"/>
    </source>
</evidence>
<evidence type="ECO:0000256" key="8">
    <source>
        <dbReference type="ARBA" id="ARBA00023180"/>
    </source>
</evidence>
<keyword evidence="8" id="KW-0325">Glycoprotein</keyword>
<keyword evidence="5" id="KW-0406">Ion transport</keyword>
<dbReference type="GO" id="GO:0015276">
    <property type="term" value="F:ligand-gated monoatomic ion channel activity"/>
    <property type="evidence" value="ECO:0007669"/>
    <property type="project" value="InterPro"/>
</dbReference>
<evidence type="ECO:0000259" key="12">
    <source>
        <dbReference type="SMART" id="SM00062"/>
    </source>
</evidence>
<dbReference type="PANTHER" id="PTHR18966">
    <property type="entry name" value="IONOTROPIC GLUTAMATE RECEPTOR"/>
    <property type="match status" value="1"/>
</dbReference>
<evidence type="ECO:0000313" key="14">
    <source>
        <dbReference type="EMBL" id="SCZ45682.1"/>
    </source>
</evidence>
<sequence length="370" mass="40613">MLLLVLVLMSTVGEAFAQTFDGEPAAIDEQTQDRASPRAVDVGLYMSPPFVMEKDNRYEGMAIDLWESIAGRLNFKTHYQPYPTIAALLDATASGEIDVAVTNLSITEKRAHRIDFTYPWFDAGLRIMINEDAGVGFGEVVSGLRDSGFLRAYLWLAFVILVATVLSTIYYRRFDPEFPKAWPDALAEGFYSVMSVATSGRAPIRKNLFGWVGRVWAALWLVCGVAVVAYLTSTVTSVMTAISINSQIDSLADLPGKTVGVFKGGVSEAFAQEAILETRAYNDLDGAVAGLLDGDIDAIIADAPVLEYYAHTHQDEPMDVVGPIFEPDKYGFGVSRNSGLTRDLTVEVIWAEESELVERLRTQYFGDDPS</sequence>
<evidence type="ECO:0000256" key="9">
    <source>
        <dbReference type="ARBA" id="ARBA00023303"/>
    </source>
</evidence>
<organism evidence="14 15">
    <name type="scientific">Afifella marina DSM 2698</name>
    <dbReference type="NCBI Taxonomy" id="1120955"/>
    <lineage>
        <taxon>Bacteria</taxon>
        <taxon>Pseudomonadati</taxon>
        <taxon>Pseudomonadota</taxon>
        <taxon>Alphaproteobacteria</taxon>
        <taxon>Hyphomicrobiales</taxon>
        <taxon>Afifellaceae</taxon>
        <taxon>Afifella</taxon>
    </lineage>
</organism>
<dbReference type="RefSeq" id="WP_244514646.1">
    <property type="nucleotide sequence ID" value="NZ_FMVW01000011.1"/>
</dbReference>
<accession>A0A1G5P7Z3</accession>
<evidence type="ECO:0000256" key="7">
    <source>
        <dbReference type="ARBA" id="ARBA00023170"/>
    </source>
</evidence>